<feature type="region of interest" description="Disordered" evidence="1">
    <location>
        <begin position="323"/>
        <end position="361"/>
    </location>
</feature>
<dbReference type="PROSITE" id="PS51257">
    <property type="entry name" value="PROKAR_LIPOPROTEIN"/>
    <property type="match status" value="1"/>
</dbReference>
<gene>
    <name evidence="3" type="ORF">J2S59_003017</name>
</gene>
<evidence type="ECO:0000313" key="4">
    <source>
        <dbReference type="Proteomes" id="UP001240447"/>
    </source>
</evidence>
<dbReference type="NCBIfam" id="TIGR00996">
    <property type="entry name" value="Mtu_fam_mce"/>
    <property type="match status" value="1"/>
</dbReference>
<organism evidence="3 4">
    <name type="scientific">Nocardioides massiliensis</name>
    <dbReference type="NCBI Taxonomy" id="1325935"/>
    <lineage>
        <taxon>Bacteria</taxon>
        <taxon>Bacillati</taxon>
        <taxon>Actinomycetota</taxon>
        <taxon>Actinomycetes</taxon>
        <taxon>Propionibacteriales</taxon>
        <taxon>Nocardioidaceae</taxon>
        <taxon>Nocardioides</taxon>
    </lineage>
</organism>
<dbReference type="EMBL" id="JAUSQM010000001">
    <property type="protein sequence ID" value="MDP9823208.1"/>
    <property type="molecule type" value="Genomic_DNA"/>
</dbReference>
<name>A0ABT9NS08_9ACTN</name>
<reference evidence="3 4" key="1">
    <citation type="submission" date="2023-07" db="EMBL/GenBank/DDBJ databases">
        <title>Sequencing the genomes of 1000 actinobacteria strains.</title>
        <authorList>
            <person name="Klenk H.-P."/>
        </authorList>
    </citation>
    <scope>NUCLEOTIDE SEQUENCE [LARGE SCALE GENOMIC DNA]</scope>
    <source>
        <strain evidence="3 4">GD13</strain>
    </source>
</reference>
<keyword evidence="4" id="KW-1185">Reference proteome</keyword>
<sequence>MKHKNVASIVGLVLTLVGCLVYLSTEILATPISSRPQTITVELERTGGLYEGSAVAYRGLRVGRVSSISLTPTGAEATLRITSPVDVPADTAAEVRSLSPVGEQFLDLQPASEGGPFLASGDRISGDAVDVPVSLASATGSLDRLLQQVDADDVQTVLTELAAATEGSQASLESLLDSTDELVTALDDVWPETRRLLTNGRTTLRTLAGSGPELRKLSRSAKLFAAFLRNFDPEFRDILEASPQQLATTQLLVRDLRRVLPDFTTSLHGLTDILAARTPHVRELLDMLTYGTSRFGSAFRDGYLHINLNIHGVEQCSYHTKELDPKTTKRRPLQRDGHCPMDSLVAKRGAQHAPGPVDYKD</sequence>
<protein>
    <submittedName>
        <fullName evidence="3">Phospholipid/cholesterol/gamma-HCH transport system substrate-binding protein</fullName>
    </submittedName>
</protein>
<dbReference type="Proteomes" id="UP001240447">
    <property type="component" value="Unassembled WGS sequence"/>
</dbReference>
<dbReference type="PANTHER" id="PTHR33371">
    <property type="entry name" value="INTERMEMBRANE PHOSPHOLIPID TRANSPORT SYSTEM BINDING PROTEIN MLAD-RELATED"/>
    <property type="match status" value="1"/>
</dbReference>
<evidence type="ECO:0000313" key="3">
    <source>
        <dbReference type="EMBL" id="MDP9823208.1"/>
    </source>
</evidence>
<dbReference type="RefSeq" id="WP_068119607.1">
    <property type="nucleotide sequence ID" value="NZ_CCXJ01000195.1"/>
</dbReference>
<proteinExistence type="predicted"/>
<feature type="compositionally biased region" description="Basic and acidic residues" evidence="1">
    <location>
        <begin position="323"/>
        <end position="339"/>
    </location>
</feature>
<comment type="caution">
    <text evidence="3">The sequence shown here is derived from an EMBL/GenBank/DDBJ whole genome shotgun (WGS) entry which is preliminary data.</text>
</comment>
<dbReference type="Pfam" id="PF02470">
    <property type="entry name" value="MlaD"/>
    <property type="match status" value="1"/>
</dbReference>
<feature type="domain" description="Mce/MlaD" evidence="2">
    <location>
        <begin position="36"/>
        <end position="110"/>
    </location>
</feature>
<accession>A0ABT9NS08</accession>
<dbReference type="InterPro" id="IPR005693">
    <property type="entry name" value="Mce"/>
</dbReference>
<dbReference type="PANTHER" id="PTHR33371:SF16">
    <property type="entry name" value="MCE-FAMILY PROTEIN MCE3F"/>
    <property type="match status" value="1"/>
</dbReference>
<dbReference type="InterPro" id="IPR052336">
    <property type="entry name" value="MlaD_Phospholipid_Transporter"/>
</dbReference>
<evidence type="ECO:0000259" key="2">
    <source>
        <dbReference type="Pfam" id="PF02470"/>
    </source>
</evidence>
<dbReference type="InterPro" id="IPR003399">
    <property type="entry name" value="Mce/MlaD"/>
</dbReference>
<evidence type="ECO:0000256" key="1">
    <source>
        <dbReference type="SAM" id="MobiDB-lite"/>
    </source>
</evidence>